<dbReference type="SMART" id="SM00060">
    <property type="entry name" value="FN3"/>
    <property type="match status" value="3"/>
</dbReference>
<evidence type="ECO:0000256" key="11">
    <source>
        <dbReference type="SAM" id="MobiDB-lite"/>
    </source>
</evidence>
<dbReference type="GO" id="GO:0060097">
    <property type="term" value="P:cytoskeletal rearrangement involved in phagocytosis, engulfment"/>
    <property type="evidence" value="ECO:0007669"/>
    <property type="project" value="TreeGrafter"/>
</dbReference>
<protein>
    <recommendedName>
        <fullName evidence="18">Down syndrome cell adhesion molecule-like</fullName>
    </recommendedName>
</protein>
<keyword evidence="4" id="KW-0677">Repeat</keyword>
<feature type="transmembrane region" description="Helical" evidence="12">
    <location>
        <begin position="550"/>
        <end position="570"/>
    </location>
</feature>
<evidence type="ECO:0000256" key="2">
    <source>
        <dbReference type="ARBA" id="ARBA00022692"/>
    </source>
</evidence>
<feature type="domain" description="Fibronectin type-III" evidence="15">
    <location>
        <begin position="138"/>
        <end position="235"/>
    </location>
</feature>
<feature type="signal peptide" evidence="13">
    <location>
        <begin position="1"/>
        <end position="28"/>
    </location>
</feature>
<keyword evidence="9" id="KW-0393">Immunoglobulin domain</keyword>
<comment type="similarity">
    <text evidence="10">Belongs to the immunoglobulin superfamily. TIM family.</text>
</comment>
<evidence type="ECO:0000313" key="17">
    <source>
        <dbReference type="Proteomes" id="UP001153269"/>
    </source>
</evidence>
<dbReference type="PROSITE" id="PS50835">
    <property type="entry name" value="IG_LIKE"/>
    <property type="match status" value="1"/>
</dbReference>
<dbReference type="FunFam" id="2.60.40.10:FF:000774">
    <property type="entry name" value="Hepatitis A virus cellular receptor 1"/>
    <property type="match status" value="1"/>
</dbReference>
<evidence type="ECO:0000256" key="6">
    <source>
        <dbReference type="ARBA" id="ARBA00023136"/>
    </source>
</evidence>
<dbReference type="GO" id="GO:0043277">
    <property type="term" value="P:apoptotic cell clearance"/>
    <property type="evidence" value="ECO:0007669"/>
    <property type="project" value="TreeGrafter"/>
</dbReference>
<dbReference type="Gene3D" id="2.60.40.10">
    <property type="entry name" value="Immunoglobulins"/>
    <property type="match status" value="4"/>
</dbReference>
<dbReference type="SUPFAM" id="SSF49265">
    <property type="entry name" value="Fibronectin type III"/>
    <property type="match status" value="2"/>
</dbReference>
<evidence type="ECO:0000259" key="14">
    <source>
        <dbReference type="PROSITE" id="PS50835"/>
    </source>
</evidence>
<evidence type="ECO:0000256" key="8">
    <source>
        <dbReference type="ARBA" id="ARBA00023180"/>
    </source>
</evidence>
<dbReference type="PROSITE" id="PS51257">
    <property type="entry name" value="PROKAR_LIPOPROTEIN"/>
    <property type="match status" value="1"/>
</dbReference>
<reference evidence="16" key="1">
    <citation type="submission" date="2020-03" db="EMBL/GenBank/DDBJ databases">
        <authorList>
            <person name="Weist P."/>
        </authorList>
    </citation>
    <scope>NUCLEOTIDE SEQUENCE</scope>
</reference>
<sequence>MVELGIRHLPLCCSLLLGFLLVLGCVVTEGIIATVGTDATLLCNYDAKYYGKLPVCWGRGAIPNSGCANEVIKSDGTSVVHRLTERYLLMGNLGEGDVSLTIRQVQESDSGTYGCRVDIPGWFNDHKHQVTLTVVAVRPDPLMVQTREVKERSVTIRWSPVFDGGRPITSYMVDLKNKQTSWDTGVRTEISNPEVTQVTLVDLRPAKSYNIRMFVVNSIGMSEASNVLTITTKEAAPEGPPLDMRMEALTSHSIKVTWKPPSADLRNGVLQSYSVSYREYDPAGRQFKRWQHQSVTATRELESLILGNLKPSTKYGILIQAKTKAGIGPASTAPLCTTLDEVQTTSEVVTVTPTSTDTTMQRQDTSSFTTAVESVTDAIDWEQSTTSFTSVPPDPPVVELKEVIDTSISLCWTPGFEGYSPITGYYLEYKALNASWDYTKAVIDFSPNQTEATIIEINPSIYNIRMFAKNSLGTSKASNILTITTGRTGHQNIDSATTVSSDPVSSDPVSPDPLSPDPVSPDPLSPDPLSPDPVSPDAAAIVNGSHNGHLAAIVMPVVLVVLIVATVTTWRIRRVRRKEGSLSLWVSNGPLRFRGSESLQEL</sequence>
<dbReference type="InterPro" id="IPR013783">
    <property type="entry name" value="Ig-like_fold"/>
</dbReference>
<evidence type="ECO:0000256" key="9">
    <source>
        <dbReference type="ARBA" id="ARBA00023319"/>
    </source>
</evidence>
<feature type="domain" description="Fibronectin type-III" evidence="15">
    <location>
        <begin position="240"/>
        <end position="341"/>
    </location>
</feature>
<evidence type="ECO:0000256" key="12">
    <source>
        <dbReference type="SAM" id="Phobius"/>
    </source>
</evidence>
<dbReference type="EMBL" id="CADEAL010001549">
    <property type="protein sequence ID" value="CAB1433292.1"/>
    <property type="molecule type" value="Genomic_DNA"/>
</dbReference>
<dbReference type="SMART" id="SM00409">
    <property type="entry name" value="IG"/>
    <property type="match status" value="1"/>
</dbReference>
<dbReference type="PANTHER" id="PTHR46608:SF3">
    <property type="entry name" value="T-CELL IMMUNOGLOBULIN AND MUCIN DOMAIN-CONTAINING PROTEIN 4"/>
    <property type="match status" value="1"/>
</dbReference>
<gene>
    <name evidence="16" type="ORF">PLEPLA_LOCUS21381</name>
</gene>
<dbReference type="InterPro" id="IPR007110">
    <property type="entry name" value="Ig-like_dom"/>
</dbReference>
<evidence type="ECO:0000256" key="13">
    <source>
        <dbReference type="SAM" id="SignalP"/>
    </source>
</evidence>
<evidence type="ECO:0008006" key="18">
    <source>
        <dbReference type="Google" id="ProtNLM"/>
    </source>
</evidence>
<keyword evidence="8" id="KW-0325">Glycoprotein</keyword>
<dbReference type="SUPFAM" id="SSF48726">
    <property type="entry name" value="Immunoglobulin"/>
    <property type="match status" value="1"/>
</dbReference>
<keyword evidence="5 12" id="KW-1133">Transmembrane helix</keyword>
<comment type="subcellular location">
    <subcellularLocation>
        <location evidence="1">Membrane</location>
        <topology evidence="1">Single-pass type I membrane protein</topology>
    </subcellularLocation>
</comment>
<dbReference type="InterPro" id="IPR036179">
    <property type="entry name" value="Ig-like_dom_sf"/>
</dbReference>
<evidence type="ECO:0000256" key="3">
    <source>
        <dbReference type="ARBA" id="ARBA00022729"/>
    </source>
</evidence>
<accession>A0A9N7YN69</accession>
<comment type="caution">
    <text evidence="16">The sequence shown here is derived from an EMBL/GenBank/DDBJ whole genome shotgun (WGS) entry which is preliminary data.</text>
</comment>
<evidence type="ECO:0000256" key="7">
    <source>
        <dbReference type="ARBA" id="ARBA00023157"/>
    </source>
</evidence>
<feature type="domain" description="Fibronectin type-III" evidence="15">
    <location>
        <begin position="392"/>
        <end position="488"/>
    </location>
</feature>
<dbReference type="AlphaFoldDB" id="A0A9N7YN69"/>
<dbReference type="Pfam" id="PF07686">
    <property type="entry name" value="V-set"/>
    <property type="match status" value="1"/>
</dbReference>
<dbReference type="InterPro" id="IPR036116">
    <property type="entry name" value="FN3_sf"/>
</dbReference>
<feature type="compositionally biased region" description="Low complexity" evidence="11">
    <location>
        <begin position="499"/>
        <end position="509"/>
    </location>
</feature>
<feature type="domain" description="Ig-like" evidence="14">
    <location>
        <begin position="36"/>
        <end position="133"/>
    </location>
</feature>
<feature type="compositionally biased region" description="Pro residues" evidence="11">
    <location>
        <begin position="510"/>
        <end position="534"/>
    </location>
</feature>
<keyword evidence="6 12" id="KW-0472">Membrane</keyword>
<dbReference type="InterPro" id="IPR003961">
    <property type="entry name" value="FN3_dom"/>
</dbReference>
<evidence type="ECO:0000256" key="5">
    <source>
        <dbReference type="ARBA" id="ARBA00022989"/>
    </source>
</evidence>
<evidence type="ECO:0000256" key="10">
    <source>
        <dbReference type="ARBA" id="ARBA00038203"/>
    </source>
</evidence>
<feature type="chain" id="PRO_5040208009" description="Down syndrome cell adhesion molecule-like" evidence="13">
    <location>
        <begin position="29"/>
        <end position="602"/>
    </location>
</feature>
<name>A0A9N7YN69_PLEPL</name>
<dbReference type="FunFam" id="2.60.40.10:FF:000028">
    <property type="entry name" value="Neuronal cell adhesion molecule"/>
    <property type="match status" value="1"/>
</dbReference>
<dbReference type="PANTHER" id="PTHR46608">
    <property type="entry name" value="T-CELL IMMUNOGLOBULIN AND MUCIN DOMAIN-CONTAINING PROTEIN 4"/>
    <property type="match status" value="1"/>
</dbReference>
<dbReference type="CDD" id="cd00063">
    <property type="entry name" value="FN3"/>
    <property type="match status" value="3"/>
</dbReference>
<evidence type="ECO:0000256" key="4">
    <source>
        <dbReference type="ARBA" id="ARBA00022737"/>
    </source>
</evidence>
<evidence type="ECO:0000259" key="15">
    <source>
        <dbReference type="PROSITE" id="PS50853"/>
    </source>
</evidence>
<evidence type="ECO:0000313" key="16">
    <source>
        <dbReference type="EMBL" id="CAB1433292.1"/>
    </source>
</evidence>
<dbReference type="Proteomes" id="UP001153269">
    <property type="component" value="Unassembled WGS sequence"/>
</dbReference>
<feature type="region of interest" description="Disordered" evidence="11">
    <location>
        <begin position="491"/>
        <end position="538"/>
    </location>
</feature>
<keyword evidence="2 12" id="KW-0812">Transmembrane</keyword>
<dbReference type="InterPro" id="IPR003599">
    <property type="entry name" value="Ig_sub"/>
</dbReference>
<evidence type="ECO:0000256" key="1">
    <source>
        <dbReference type="ARBA" id="ARBA00004479"/>
    </source>
</evidence>
<proteinExistence type="inferred from homology"/>
<keyword evidence="7" id="KW-1015">Disulfide bond</keyword>
<keyword evidence="3 13" id="KW-0732">Signal</keyword>
<dbReference type="PROSITE" id="PS50853">
    <property type="entry name" value="FN3"/>
    <property type="match status" value="3"/>
</dbReference>
<dbReference type="GO" id="GO:0016020">
    <property type="term" value="C:membrane"/>
    <property type="evidence" value="ECO:0007669"/>
    <property type="project" value="UniProtKB-SubCell"/>
</dbReference>
<dbReference type="InterPro" id="IPR013106">
    <property type="entry name" value="Ig_V-set"/>
</dbReference>
<dbReference type="GO" id="GO:0001786">
    <property type="term" value="F:phosphatidylserine binding"/>
    <property type="evidence" value="ECO:0007669"/>
    <property type="project" value="TreeGrafter"/>
</dbReference>
<dbReference type="Pfam" id="PF00041">
    <property type="entry name" value="fn3"/>
    <property type="match status" value="3"/>
</dbReference>
<organism evidence="16 17">
    <name type="scientific">Pleuronectes platessa</name>
    <name type="common">European plaice</name>
    <dbReference type="NCBI Taxonomy" id="8262"/>
    <lineage>
        <taxon>Eukaryota</taxon>
        <taxon>Metazoa</taxon>
        <taxon>Chordata</taxon>
        <taxon>Craniata</taxon>
        <taxon>Vertebrata</taxon>
        <taxon>Euteleostomi</taxon>
        <taxon>Actinopterygii</taxon>
        <taxon>Neopterygii</taxon>
        <taxon>Teleostei</taxon>
        <taxon>Neoteleostei</taxon>
        <taxon>Acanthomorphata</taxon>
        <taxon>Carangaria</taxon>
        <taxon>Pleuronectiformes</taxon>
        <taxon>Pleuronectoidei</taxon>
        <taxon>Pleuronectidae</taxon>
        <taxon>Pleuronectes</taxon>
    </lineage>
</organism>
<keyword evidence="17" id="KW-1185">Reference proteome</keyword>